<reference evidence="3" key="1">
    <citation type="submission" date="2016-06" db="UniProtKB">
        <authorList>
            <consortium name="WormBaseParasite"/>
        </authorList>
    </citation>
    <scope>IDENTIFICATION</scope>
</reference>
<dbReference type="EMBL" id="UZAK01035146">
    <property type="protein sequence ID" value="VDP48922.1"/>
    <property type="molecule type" value="Genomic_DNA"/>
</dbReference>
<accession>A0A183KBT6</accession>
<reference evidence="1 2" key="2">
    <citation type="submission" date="2018-11" db="EMBL/GenBank/DDBJ databases">
        <authorList>
            <consortium name="Pathogen Informatics"/>
        </authorList>
    </citation>
    <scope>NUCLEOTIDE SEQUENCE [LARGE SCALE GENOMIC DNA]</scope>
    <source>
        <strain evidence="1">Dakar</strain>
        <strain evidence="2">Dakar, Senegal</strain>
    </source>
</reference>
<keyword evidence="2" id="KW-1185">Reference proteome</keyword>
<evidence type="ECO:0000313" key="1">
    <source>
        <dbReference type="EMBL" id="VDP48922.1"/>
    </source>
</evidence>
<dbReference type="AlphaFoldDB" id="A0A183KBT6"/>
<sequence length="61" mass="6851">MWKKGRTSQIATAMRIYNLTVLAIRETHLAQSGQQRLNTGEMLLYSGHKEGNAPHTQEVAL</sequence>
<evidence type="ECO:0000313" key="3">
    <source>
        <dbReference type="WBParaSite" id="SCUD_0001247701-mRNA-1"/>
    </source>
</evidence>
<organism evidence="3">
    <name type="scientific">Schistosoma curassoni</name>
    <dbReference type="NCBI Taxonomy" id="6186"/>
    <lineage>
        <taxon>Eukaryota</taxon>
        <taxon>Metazoa</taxon>
        <taxon>Spiralia</taxon>
        <taxon>Lophotrochozoa</taxon>
        <taxon>Platyhelminthes</taxon>
        <taxon>Trematoda</taxon>
        <taxon>Digenea</taxon>
        <taxon>Strigeidida</taxon>
        <taxon>Schistosomatoidea</taxon>
        <taxon>Schistosomatidae</taxon>
        <taxon>Schistosoma</taxon>
    </lineage>
</organism>
<name>A0A183KBT6_9TREM</name>
<evidence type="ECO:0000313" key="2">
    <source>
        <dbReference type="Proteomes" id="UP000279833"/>
    </source>
</evidence>
<dbReference type="STRING" id="6186.A0A183KBT6"/>
<proteinExistence type="predicted"/>
<gene>
    <name evidence="1" type="ORF">SCUD_LOCUS12474</name>
</gene>
<dbReference type="Proteomes" id="UP000279833">
    <property type="component" value="Unassembled WGS sequence"/>
</dbReference>
<protein>
    <submittedName>
        <fullName evidence="3">Transposase</fullName>
    </submittedName>
</protein>
<dbReference type="WBParaSite" id="SCUD_0001247701-mRNA-1">
    <property type="protein sequence ID" value="SCUD_0001247701-mRNA-1"/>
    <property type="gene ID" value="SCUD_0001247701"/>
</dbReference>